<dbReference type="Proteomes" id="UP000011014">
    <property type="component" value="Unassembled WGS sequence"/>
</dbReference>
<name>E4XIR7_OIKDI</name>
<reference evidence="1" key="1">
    <citation type="journal article" date="2010" name="Science">
        <title>Plasticity of animal genome architecture unmasked by rapid evolution of a pelagic tunicate.</title>
        <authorList>
            <person name="Denoeud F."/>
            <person name="Henriet S."/>
            <person name="Mungpakdee S."/>
            <person name="Aury J.M."/>
            <person name="Da Silva C."/>
            <person name="Brinkmann H."/>
            <person name="Mikhaleva J."/>
            <person name="Olsen L.C."/>
            <person name="Jubin C."/>
            <person name="Canestro C."/>
            <person name="Bouquet J.M."/>
            <person name="Danks G."/>
            <person name="Poulain J."/>
            <person name="Campsteijn C."/>
            <person name="Adamski M."/>
            <person name="Cross I."/>
            <person name="Yadetie F."/>
            <person name="Muffato M."/>
            <person name="Louis A."/>
            <person name="Butcher S."/>
            <person name="Tsagkogeorga G."/>
            <person name="Konrad A."/>
            <person name="Singh S."/>
            <person name="Jensen M.F."/>
            <person name="Cong E.H."/>
            <person name="Eikeseth-Otteraa H."/>
            <person name="Noel B."/>
            <person name="Anthouard V."/>
            <person name="Porcel B.M."/>
            <person name="Kachouri-Lafond R."/>
            <person name="Nishino A."/>
            <person name="Ugolini M."/>
            <person name="Chourrout P."/>
            <person name="Nishida H."/>
            <person name="Aasland R."/>
            <person name="Huzurbazar S."/>
            <person name="Westhof E."/>
            <person name="Delsuc F."/>
            <person name="Lehrach H."/>
            <person name="Reinhardt R."/>
            <person name="Weissenbach J."/>
            <person name="Roy S.W."/>
            <person name="Artiguenave F."/>
            <person name="Postlethwait J.H."/>
            <person name="Manak J.R."/>
            <person name="Thompson E.M."/>
            <person name="Jaillon O."/>
            <person name="Du Pasquier L."/>
            <person name="Boudinot P."/>
            <person name="Liberles D.A."/>
            <person name="Volff J.N."/>
            <person name="Philippe H."/>
            <person name="Lenhard B."/>
            <person name="Roest Crollius H."/>
            <person name="Wincker P."/>
            <person name="Chourrout D."/>
        </authorList>
    </citation>
    <scope>NUCLEOTIDE SEQUENCE [LARGE SCALE GENOMIC DNA]</scope>
</reference>
<dbReference type="Proteomes" id="UP000001307">
    <property type="component" value="Unassembled WGS sequence"/>
</dbReference>
<dbReference type="EMBL" id="FN653056">
    <property type="protein sequence ID" value="CBY24601.1"/>
    <property type="molecule type" value="Genomic_DNA"/>
</dbReference>
<dbReference type="InParanoid" id="E4XIR7"/>
<sequence length="113" mass="12682">MLLRNVSLSNPYFSGGICSRRNHPKLSPDFNKKEFSKKKIPTAVQINPGVKTVLIVPLSSVIACKRTTGGNLNSAHKQDSLNINNLGCFKIMHCIKATKRFIFIPAYNKQYIF</sequence>
<organism evidence="1">
    <name type="scientific">Oikopleura dioica</name>
    <name type="common">Tunicate</name>
    <dbReference type="NCBI Taxonomy" id="34765"/>
    <lineage>
        <taxon>Eukaryota</taxon>
        <taxon>Metazoa</taxon>
        <taxon>Chordata</taxon>
        <taxon>Tunicata</taxon>
        <taxon>Appendicularia</taxon>
        <taxon>Copelata</taxon>
        <taxon>Oikopleuridae</taxon>
        <taxon>Oikopleura</taxon>
    </lineage>
</organism>
<dbReference type="AlphaFoldDB" id="E4XIR7"/>
<dbReference type="EMBL" id="FN655264">
    <property type="protein sequence ID" value="CBY38582.1"/>
    <property type="molecule type" value="Genomic_DNA"/>
</dbReference>
<protein>
    <submittedName>
        <fullName evidence="1">Uncharacterized protein</fullName>
    </submittedName>
</protein>
<proteinExistence type="predicted"/>
<evidence type="ECO:0000313" key="1">
    <source>
        <dbReference type="EMBL" id="CBY24601.1"/>
    </source>
</evidence>
<evidence type="ECO:0000313" key="3">
    <source>
        <dbReference type="Proteomes" id="UP000001307"/>
    </source>
</evidence>
<evidence type="ECO:0000313" key="2">
    <source>
        <dbReference type="EMBL" id="CBY38582.1"/>
    </source>
</evidence>
<accession>E4XIR7</accession>
<gene>
    <name evidence="1" type="ORF">GSOID_T00012492001</name>
    <name evidence="2" type="ORF">GSOID_T00032534001</name>
</gene>
<keyword evidence="3" id="KW-1185">Reference proteome</keyword>